<reference evidence="4" key="2">
    <citation type="journal article" date="2019" name="IMA Fungus">
        <title>Genome sequencing and comparison of five Tilletia species to identify candidate genes for the detection of regulated species infecting wheat.</title>
        <authorList>
            <person name="Nguyen H.D.T."/>
            <person name="Sultana T."/>
            <person name="Kesanakurti P."/>
            <person name="Hambleton S."/>
        </authorList>
    </citation>
    <scope>NUCLEOTIDE SEQUENCE</scope>
    <source>
        <strain evidence="4">DAOMC 238032</strain>
    </source>
</reference>
<proteinExistence type="predicted"/>
<evidence type="ECO:0000256" key="2">
    <source>
        <dbReference type="SAM" id="MobiDB-lite"/>
    </source>
</evidence>
<feature type="coiled-coil region" evidence="1">
    <location>
        <begin position="52"/>
        <end position="79"/>
    </location>
</feature>
<evidence type="ECO:0000256" key="1">
    <source>
        <dbReference type="SAM" id="Coils"/>
    </source>
</evidence>
<dbReference type="Proteomes" id="UP000077671">
    <property type="component" value="Unassembled WGS sequence"/>
</dbReference>
<keyword evidence="3" id="KW-0732">Signal</keyword>
<evidence type="ECO:0000256" key="3">
    <source>
        <dbReference type="SAM" id="SignalP"/>
    </source>
</evidence>
<feature type="compositionally biased region" description="Polar residues" evidence="2">
    <location>
        <begin position="127"/>
        <end position="138"/>
    </location>
</feature>
<protein>
    <submittedName>
        <fullName evidence="4">Uncharacterized protein</fullName>
    </submittedName>
</protein>
<dbReference type="EMBL" id="LWDD02001931">
    <property type="protein sequence ID" value="KAE8243741.1"/>
    <property type="molecule type" value="Genomic_DNA"/>
</dbReference>
<organism evidence="4 5">
    <name type="scientific">Tilletia caries</name>
    <name type="common">wheat bunt fungus</name>
    <dbReference type="NCBI Taxonomy" id="13290"/>
    <lineage>
        <taxon>Eukaryota</taxon>
        <taxon>Fungi</taxon>
        <taxon>Dikarya</taxon>
        <taxon>Basidiomycota</taxon>
        <taxon>Ustilaginomycotina</taxon>
        <taxon>Exobasidiomycetes</taxon>
        <taxon>Tilletiales</taxon>
        <taxon>Tilletiaceae</taxon>
        <taxon>Tilletia</taxon>
    </lineage>
</organism>
<sequence>MIYPRAFFLLPHLLLLIATAVHSAHVPETDCPSCPGLPLPRALEARVKIQPVSAAEMLRAELQEQLAQINTETDRWLVENNALVRAYERHGLLPLQDQSRQQQLFASILHNRVGRKWKKEATGRASGVTQPPHTSSST</sequence>
<name>A0A8T8SML3_9BASI</name>
<feature type="signal peptide" evidence="3">
    <location>
        <begin position="1"/>
        <end position="23"/>
    </location>
</feature>
<accession>A0A8T8SML3</accession>
<dbReference type="AlphaFoldDB" id="A0A8T8SML3"/>
<evidence type="ECO:0000313" key="5">
    <source>
        <dbReference type="Proteomes" id="UP000077671"/>
    </source>
</evidence>
<feature type="region of interest" description="Disordered" evidence="2">
    <location>
        <begin position="117"/>
        <end position="138"/>
    </location>
</feature>
<evidence type="ECO:0000313" key="4">
    <source>
        <dbReference type="EMBL" id="KAE8243741.1"/>
    </source>
</evidence>
<feature type="chain" id="PRO_5035923949" evidence="3">
    <location>
        <begin position="24"/>
        <end position="138"/>
    </location>
</feature>
<keyword evidence="1" id="KW-0175">Coiled coil</keyword>
<reference evidence="4" key="1">
    <citation type="submission" date="2016-04" db="EMBL/GenBank/DDBJ databases">
        <authorList>
            <person name="Nguyen H.D."/>
            <person name="Kesanakurti P."/>
            <person name="Cullis J."/>
            <person name="Levesque C.A."/>
            <person name="Hambleton S."/>
        </authorList>
    </citation>
    <scope>NUCLEOTIDE SEQUENCE</scope>
    <source>
        <strain evidence="4">DAOMC 238032</strain>
    </source>
</reference>
<gene>
    <name evidence="4" type="ORF">A4X03_0g7684</name>
</gene>
<comment type="caution">
    <text evidence="4">The sequence shown here is derived from an EMBL/GenBank/DDBJ whole genome shotgun (WGS) entry which is preliminary data.</text>
</comment>